<comment type="caution">
    <text evidence="1">The sequence shown here is derived from an EMBL/GenBank/DDBJ whole genome shotgun (WGS) entry which is preliminary data.</text>
</comment>
<dbReference type="RefSeq" id="WP_105541771.1">
    <property type="nucleotide sequence ID" value="NZ_JBBGZH010000001.1"/>
</dbReference>
<keyword evidence="2" id="KW-1185">Reference proteome</keyword>
<gene>
    <name evidence="1" type="ORF">WH297_05850</name>
</gene>
<organism evidence="1 2">
    <name type="scientific">Ochrobactrum vermis</name>
    <dbReference type="NCBI Taxonomy" id="1827297"/>
    <lineage>
        <taxon>Bacteria</taxon>
        <taxon>Pseudomonadati</taxon>
        <taxon>Pseudomonadota</taxon>
        <taxon>Alphaproteobacteria</taxon>
        <taxon>Hyphomicrobiales</taxon>
        <taxon>Brucellaceae</taxon>
        <taxon>Brucella/Ochrobactrum group</taxon>
        <taxon>Ochrobactrum</taxon>
    </lineage>
</organism>
<accession>A0ABU8PAY3</accession>
<proteinExistence type="predicted"/>
<sequence>MKLDREEFCQQMVLAMAARQENFRAKYSVDEAIVAFEIIKANILKNSAEFTSAGRQALKGGE</sequence>
<evidence type="ECO:0000313" key="1">
    <source>
        <dbReference type="EMBL" id="MEJ5019261.1"/>
    </source>
</evidence>
<name>A0ABU8PAY3_9HYPH</name>
<dbReference type="Proteomes" id="UP001375812">
    <property type="component" value="Unassembled WGS sequence"/>
</dbReference>
<reference evidence="1 2" key="1">
    <citation type="submission" date="2023-12" db="EMBL/GenBank/DDBJ databases">
        <title>Gut-associated functions are favored during microbiome assembly across C. elegans life.</title>
        <authorList>
            <person name="Zimmermann J."/>
        </authorList>
    </citation>
    <scope>NUCLEOTIDE SEQUENCE [LARGE SCALE GENOMIC DNA]</scope>
    <source>
        <strain evidence="1 2">MYb71</strain>
    </source>
</reference>
<dbReference type="EMBL" id="JBBGZH010000001">
    <property type="protein sequence ID" value="MEJ5019261.1"/>
    <property type="molecule type" value="Genomic_DNA"/>
</dbReference>
<protein>
    <submittedName>
        <fullName evidence="1">Uncharacterized protein</fullName>
    </submittedName>
</protein>
<evidence type="ECO:0000313" key="2">
    <source>
        <dbReference type="Proteomes" id="UP001375812"/>
    </source>
</evidence>